<accession>A0A9P8RLM8</accession>
<proteinExistence type="predicted"/>
<feature type="compositionally biased region" description="Basic and acidic residues" evidence="1">
    <location>
        <begin position="150"/>
        <end position="160"/>
    </location>
</feature>
<name>A0A9P8RLM8_9PEZI</name>
<gene>
    <name evidence="2" type="ORF">GP486_005763</name>
</gene>
<evidence type="ECO:0000313" key="3">
    <source>
        <dbReference type="Proteomes" id="UP000750711"/>
    </source>
</evidence>
<evidence type="ECO:0000313" key="2">
    <source>
        <dbReference type="EMBL" id="KAH0556310.1"/>
    </source>
</evidence>
<feature type="compositionally biased region" description="Basic and acidic residues" evidence="1">
    <location>
        <begin position="114"/>
        <end position="130"/>
    </location>
</feature>
<feature type="region of interest" description="Disordered" evidence="1">
    <location>
        <begin position="18"/>
        <end position="202"/>
    </location>
</feature>
<dbReference type="EMBL" id="JAGHQM010001144">
    <property type="protein sequence ID" value="KAH0556310.1"/>
    <property type="molecule type" value="Genomic_DNA"/>
</dbReference>
<feature type="compositionally biased region" description="Low complexity" evidence="1">
    <location>
        <begin position="180"/>
        <end position="192"/>
    </location>
</feature>
<dbReference type="AlphaFoldDB" id="A0A9P8RLM8"/>
<comment type="caution">
    <text evidence="2">The sequence shown here is derived from an EMBL/GenBank/DDBJ whole genome shotgun (WGS) entry which is preliminary data.</text>
</comment>
<organism evidence="2 3">
    <name type="scientific">Trichoglossum hirsutum</name>
    <dbReference type="NCBI Taxonomy" id="265104"/>
    <lineage>
        <taxon>Eukaryota</taxon>
        <taxon>Fungi</taxon>
        <taxon>Dikarya</taxon>
        <taxon>Ascomycota</taxon>
        <taxon>Pezizomycotina</taxon>
        <taxon>Geoglossomycetes</taxon>
        <taxon>Geoglossales</taxon>
        <taxon>Geoglossaceae</taxon>
        <taxon>Trichoglossum</taxon>
    </lineage>
</organism>
<evidence type="ECO:0000256" key="1">
    <source>
        <dbReference type="SAM" id="MobiDB-lite"/>
    </source>
</evidence>
<keyword evidence="3" id="KW-1185">Reference proteome</keyword>
<sequence length="416" mass="45724">MSSAASETTSCMTFHSALGTTSWSGKPDEAGSTSLNEQAAMSGFEDLQIGRSDSGYGSVGSPIDGRGDSHGEASSLGGSTVKLTERPLCLSENSQSAGREENARKTRRMSSTSDRSHVREHGRTDSDPARIKSSRHSGSSAHRRSSTIDSKNKSGLDRPASKHSSKSLRGSPSATRIRRQPTIPTRSSSSTFPRRKSDGPVTMQQSCHMFQSLGATLARYDATSGELKPALRSNSLPALCQSTFTPVGSDIPPVPDLPYLMATHIDQNSPHAGDVLLPRTVIDWKSPTTRRREYAEIDRRERGLRGWWRRWSPSWFSKSSTLGFYEGGDKSDAGSVRRYRLELPDEEISVDMQENEKDTNMATGKARYPWRRISRAWSCFNLGEGPSGRWLSTVALTKGRNPPYSQAMWGSLDEKQ</sequence>
<protein>
    <submittedName>
        <fullName evidence="2">Uncharacterized protein</fullName>
    </submittedName>
</protein>
<reference evidence="2" key="1">
    <citation type="submission" date="2021-03" db="EMBL/GenBank/DDBJ databases">
        <title>Comparative genomics and phylogenomic investigation of the class Geoglossomycetes provide insights into ecological specialization and systematics.</title>
        <authorList>
            <person name="Melie T."/>
            <person name="Pirro S."/>
            <person name="Miller A.N."/>
            <person name="Quandt A."/>
        </authorList>
    </citation>
    <scope>NUCLEOTIDE SEQUENCE</scope>
    <source>
        <strain evidence="2">CAQ_001_2017</strain>
    </source>
</reference>
<dbReference type="Proteomes" id="UP000750711">
    <property type="component" value="Unassembled WGS sequence"/>
</dbReference>